<dbReference type="WBParaSite" id="GPUH_0001208301-mRNA-1">
    <property type="protein sequence ID" value="GPUH_0001208301-mRNA-1"/>
    <property type="gene ID" value="GPUH_0001208301"/>
</dbReference>
<keyword evidence="2" id="KW-1185">Reference proteome</keyword>
<proteinExistence type="predicted"/>
<sequence>MSGFFLGKRFCSSPGMSLVFSPGFSSDFSSGFSLSDVSSSTVITFGRFVVAREAVCVTTKDSTVASINIILHFTFRGSTYATEICAQNVEEL</sequence>
<dbReference type="Proteomes" id="UP000271098">
    <property type="component" value="Unassembled WGS sequence"/>
</dbReference>
<evidence type="ECO:0000313" key="3">
    <source>
        <dbReference type="WBParaSite" id="GPUH_0001208301-mRNA-1"/>
    </source>
</evidence>
<dbReference type="EMBL" id="UYRT01079011">
    <property type="protein sequence ID" value="VDN19788.1"/>
    <property type="molecule type" value="Genomic_DNA"/>
</dbReference>
<organism evidence="3">
    <name type="scientific">Gongylonema pulchrum</name>
    <dbReference type="NCBI Taxonomy" id="637853"/>
    <lineage>
        <taxon>Eukaryota</taxon>
        <taxon>Metazoa</taxon>
        <taxon>Ecdysozoa</taxon>
        <taxon>Nematoda</taxon>
        <taxon>Chromadorea</taxon>
        <taxon>Rhabditida</taxon>
        <taxon>Spirurina</taxon>
        <taxon>Spiruromorpha</taxon>
        <taxon>Spiruroidea</taxon>
        <taxon>Gongylonematidae</taxon>
        <taxon>Gongylonema</taxon>
    </lineage>
</organism>
<dbReference type="AlphaFoldDB" id="A0A183DTM8"/>
<gene>
    <name evidence="1" type="ORF">GPUH_LOCUS12069</name>
</gene>
<protein>
    <submittedName>
        <fullName evidence="3">Secreted protein</fullName>
    </submittedName>
</protein>
<accession>A0A183DTM8</accession>
<name>A0A183DTM8_9BILA</name>
<reference evidence="1 2" key="2">
    <citation type="submission" date="2018-11" db="EMBL/GenBank/DDBJ databases">
        <authorList>
            <consortium name="Pathogen Informatics"/>
        </authorList>
    </citation>
    <scope>NUCLEOTIDE SEQUENCE [LARGE SCALE GENOMIC DNA]</scope>
</reference>
<reference evidence="3" key="1">
    <citation type="submission" date="2016-06" db="UniProtKB">
        <authorList>
            <consortium name="WormBaseParasite"/>
        </authorList>
    </citation>
    <scope>IDENTIFICATION</scope>
</reference>
<evidence type="ECO:0000313" key="1">
    <source>
        <dbReference type="EMBL" id="VDN19788.1"/>
    </source>
</evidence>
<evidence type="ECO:0000313" key="2">
    <source>
        <dbReference type="Proteomes" id="UP000271098"/>
    </source>
</evidence>